<dbReference type="InterPro" id="IPR001227">
    <property type="entry name" value="Ac_transferase_dom_sf"/>
</dbReference>
<dbReference type="Proteomes" id="UP000503088">
    <property type="component" value="Chromosome"/>
</dbReference>
<dbReference type="InterPro" id="IPR016035">
    <property type="entry name" value="Acyl_Trfase/lysoPLipase"/>
</dbReference>
<evidence type="ECO:0000313" key="7">
    <source>
        <dbReference type="Proteomes" id="UP000503088"/>
    </source>
</evidence>
<dbReference type="AlphaFoldDB" id="A0A7D3Y4Y0"/>
<proteinExistence type="predicted"/>
<keyword evidence="2 6" id="KW-0808">Transferase</keyword>
<dbReference type="PANTHER" id="PTHR42681">
    <property type="entry name" value="MALONYL-COA-ACYL CARRIER PROTEIN TRANSACYLASE, MITOCHONDRIAL"/>
    <property type="match status" value="1"/>
</dbReference>
<feature type="domain" description="Malonyl-CoA:ACP transacylase (MAT)" evidence="5">
    <location>
        <begin position="27"/>
        <end position="294"/>
    </location>
</feature>
<dbReference type="KEGG" id="kpul:GXN76_08355"/>
<keyword evidence="3" id="KW-0012">Acyltransferase</keyword>
<dbReference type="Gene3D" id="3.30.70.250">
    <property type="entry name" value="Malonyl-CoA ACP transacylase, ACP-binding"/>
    <property type="match status" value="1"/>
</dbReference>
<comment type="catalytic activity">
    <reaction evidence="4">
        <text>holo-[ACP] + malonyl-CoA = malonyl-[ACP] + CoA</text>
        <dbReference type="Rhea" id="RHEA:41792"/>
        <dbReference type="Rhea" id="RHEA-COMP:9623"/>
        <dbReference type="Rhea" id="RHEA-COMP:9685"/>
        <dbReference type="ChEBI" id="CHEBI:57287"/>
        <dbReference type="ChEBI" id="CHEBI:57384"/>
        <dbReference type="ChEBI" id="CHEBI:64479"/>
        <dbReference type="ChEBI" id="CHEBI:78449"/>
        <dbReference type="EC" id="2.3.1.39"/>
    </reaction>
</comment>
<evidence type="ECO:0000259" key="5">
    <source>
        <dbReference type="SMART" id="SM00827"/>
    </source>
</evidence>
<keyword evidence="7" id="KW-1185">Reference proteome</keyword>
<reference evidence="6 7" key="1">
    <citation type="submission" date="2020-01" db="EMBL/GenBank/DDBJ databases">
        <authorList>
            <person name="Gulvik C.A."/>
            <person name="Batra D.G."/>
        </authorList>
    </citation>
    <scope>NUCLEOTIDE SEQUENCE [LARGE SCALE GENOMIC DNA]</scope>
    <source>
        <strain evidence="6 7">W9323</strain>
    </source>
</reference>
<dbReference type="RefSeq" id="WP_173222218.1">
    <property type="nucleotide sequence ID" value="NZ_CP048104.1"/>
</dbReference>
<evidence type="ECO:0000313" key="6">
    <source>
        <dbReference type="EMBL" id="QKG84485.1"/>
    </source>
</evidence>
<evidence type="ECO:0000256" key="1">
    <source>
        <dbReference type="ARBA" id="ARBA00013258"/>
    </source>
</evidence>
<dbReference type="InterPro" id="IPR050858">
    <property type="entry name" value="Mal-CoA-ACP_Trans/PKS_FabD"/>
</dbReference>
<organism evidence="6 7">
    <name type="scientific">Kroppenstedtia pulmonis</name>
    <dbReference type="NCBI Taxonomy" id="1380685"/>
    <lineage>
        <taxon>Bacteria</taxon>
        <taxon>Bacillati</taxon>
        <taxon>Bacillota</taxon>
        <taxon>Bacilli</taxon>
        <taxon>Bacillales</taxon>
        <taxon>Thermoactinomycetaceae</taxon>
        <taxon>Kroppenstedtia</taxon>
    </lineage>
</organism>
<accession>A0A7D3Y4Y0</accession>
<name>A0A7D3Y4Y0_9BACL</name>
<dbReference type="SUPFAM" id="SSF52151">
    <property type="entry name" value="FabD/lysophospholipase-like"/>
    <property type="match status" value="1"/>
</dbReference>
<dbReference type="InterPro" id="IPR014043">
    <property type="entry name" value="Acyl_transferase_dom"/>
</dbReference>
<gene>
    <name evidence="6" type="ORF">GXN76_08355</name>
</gene>
<sequence length="316" mass="35508">MNEVMDLAGTAVLFPPFLVNIQPGRYRDLYNRYPRIRERFEEASQALGVDLVASFFSENEEEVNYGPYARPSVIALCTGIYETVKEFTPEPDYHLGLSLGQIAAAQASGCFSFADGVKMVHTMAKIENDAFYGSDYGVYFYYNIDSQWMLKTMEELTDSGHYVKPCAYMADSQMLVTGKLSALEILNQKVSQKGGLGIVNPNSFPAHCPLMQGVKETFRDKFMSSLHMHDPEVPLMCNFTSEILVKKEEVRYGLIEQYTSVVLWAQSIEGLHQRGVEELIVIGPGNMVYKSLSYLPYSFRVKPFTGLEHLEAVTAG</sequence>
<evidence type="ECO:0000256" key="4">
    <source>
        <dbReference type="ARBA" id="ARBA00048462"/>
    </source>
</evidence>
<dbReference type="Gene3D" id="3.40.366.10">
    <property type="entry name" value="Malonyl-Coenzyme A Acyl Carrier Protein, domain 2"/>
    <property type="match status" value="1"/>
</dbReference>
<protein>
    <recommendedName>
        <fullName evidence="1">[acyl-carrier-protein] S-malonyltransferase</fullName>
        <ecNumber evidence="1">2.3.1.39</ecNumber>
    </recommendedName>
</protein>
<dbReference type="PANTHER" id="PTHR42681:SF1">
    <property type="entry name" value="MALONYL-COA-ACYL CARRIER PROTEIN TRANSACYLASE, MITOCHONDRIAL"/>
    <property type="match status" value="1"/>
</dbReference>
<dbReference type="GO" id="GO:0006633">
    <property type="term" value="P:fatty acid biosynthetic process"/>
    <property type="evidence" value="ECO:0007669"/>
    <property type="project" value="TreeGrafter"/>
</dbReference>
<dbReference type="EMBL" id="CP048104">
    <property type="protein sequence ID" value="QKG84485.1"/>
    <property type="molecule type" value="Genomic_DNA"/>
</dbReference>
<evidence type="ECO:0000256" key="3">
    <source>
        <dbReference type="ARBA" id="ARBA00023315"/>
    </source>
</evidence>
<evidence type="ECO:0000256" key="2">
    <source>
        <dbReference type="ARBA" id="ARBA00022679"/>
    </source>
</evidence>
<dbReference type="GO" id="GO:0004314">
    <property type="term" value="F:[acyl-carrier-protein] S-malonyltransferase activity"/>
    <property type="evidence" value="ECO:0007669"/>
    <property type="project" value="UniProtKB-EC"/>
</dbReference>
<dbReference type="SMART" id="SM00827">
    <property type="entry name" value="PKS_AT"/>
    <property type="match status" value="1"/>
</dbReference>
<dbReference type="EC" id="2.3.1.39" evidence="1"/>
<dbReference type="GO" id="GO:0005829">
    <property type="term" value="C:cytosol"/>
    <property type="evidence" value="ECO:0007669"/>
    <property type="project" value="TreeGrafter"/>
</dbReference>